<dbReference type="OrthoDB" id="4762111at2"/>
<protein>
    <submittedName>
        <fullName evidence="1">Uncharacterized protein</fullName>
    </submittedName>
</protein>
<dbReference type="EMBL" id="LQOJ01000032">
    <property type="protein sequence ID" value="ORV04067.1"/>
    <property type="molecule type" value="Genomic_DNA"/>
</dbReference>
<dbReference type="Proteomes" id="UP000193484">
    <property type="component" value="Unassembled WGS sequence"/>
</dbReference>
<dbReference type="STRING" id="1793.AWC04_09555"/>
<evidence type="ECO:0000313" key="1">
    <source>
        <dbReference type="EMBL" id="ORV04067.1"/>
    </source>
</evidence>
<dbReference type="RefSeq" id="WP_085095461.1">
    <property type="nucleotide sequence ID" value="NZ_AP022603.1"/>
</dbReference>
<sequence length="136" mass="14239">MTTQLAGNPTVRSEDALVRTAMRVDAVLVGVVGIPFVAAARPLAEWTGIPQAFVLGLGIFFLVYAVDVYWLAGRDRVAPGAWATIVANEVCTLAALAVVVLGVWPLTGVGVAALLFSAVYTAVFAAAQWIGLRRLG</sequence>
<evidence type="ECO:0000313" key="2">
    <source>
        <dbReference type="Proteomes" id="UP000193484"/>
    </source>
</evidence>
<organism evidence="1 2">
    <name type="scientific">Mycolicibacterium fallax</name>
    <name type="common">Mycobacterium fallax</name>
    <dbReference type="NCBI Taxonomy" id="1793"/>
    <lineage>
        <taxon>Bacteria</taxon>
        <taxon>Bacillati</taxon>
        <taxon>Actinomycetota</taxon>
        <taxon>Actinomycetes</taxon>
        <taxon>Mycobacteriales</taxon>
        <taxon>Mycobacteriaceae</taxon>
        <taxon>Mycolicibacterium</taxon>
    </lineage>
</organism>
<gene>
    <name evidence="1" type="ORF">AWC04_09555</name>
</gene>
<name>A0A1X1RF26_MYCFA</name>
<keyword evidence="2" id="KW-1185">Reference proteome</keyword>
<proteinExistence type="predicted"/>
<comment type="caution">
    <text evidence="1">The sequence shown here is derived from an EMBL/GenBank/DDBJ whole genome shotgun (WGS) entry which is preliminary data.</text>
</comment>
<accession>A0A1X1RF26</accession>
<reference evidence="1 2" key="1">
    <citation type="submission" date="2016-01" db="EMBL/GenBank/DDBJ databases">
        <title>The new phylogeny of the genus Mycobacterium.</title>
        <authorList>
            <person name="Tarcisio F."/>
            <person name="Conor M."/>
            <person name="Antonella G."/>
            <person name="Elisabetta G."/>
            <person name="Giulia F.S."/>
            <person name="Sara T."/>
            <person name="Anna F."/>
            <person name="Clotilde B."/>
            <person name="Roberto B."/>
            <person name="Veronica D.S."/>
            <person name="Fabio R."/>
            <person name="Monica P."/>
            <person name="Olivier J."/>
            <person name="Enrico T."/>
            <person name="Nicola S."/>
        </authorList>
    </citation>
    <scope>NUCLEOTIDE SEQUENCE [LARGE SCALE GENOMIC DNA]</scope>
    <source>
        <strain evidence="1 2">DSM 44179</strain>
    </source>
</reference>
<dbReference type="AlphaFoldDB" id="A0A1X1RF26"/>